<evidence type="ECO:0000313" key="2">
    <source>
        <dbReference type="EMBL" id="GIY22220.1"/>
    </source>
</evidence>
<evidence type="ECO:0000313" key="3">
    <source>
        <dbReference type="Proteomes" id="UP001054945"/>
    </source>
</evidence>
<protein>
    <recommendedName>
        <fullName evidence="1">MATH domain-containing protein</fullName>
    </recommendedName>
</protein>
<dbReference type="Proteomes" id="UP001054945">
    <property type="component" value="Unassembled WGS sequence"/>
</dbReference>
<proteinExistence type="predicted"/>
<dbReference type="PROSITE" id="PS50144">
    <property type="entry name" value="MATH"/>
    <property type="match status" value="1"/>
</dbReference>
<dbReference type="EMBL" id="BPLR01008116">
    <property type="protein sequence ID" value="GIY22220.1"/>
    <property type="molecule type" value="Genomic_DNA"/>
</dbReference>
<dbReference type="SUPFAM" id="SSF49599">
    <property type="entry name" value="TRAF domain-like"/>
    <property type="match status" value="1"/>
</dbReference>
<accession>A0AAV4RPK0</accession>
<sequence length="123" mass="14676">MKYFVFTWTIKNFSYWWQRSPDRIVSPTYIVNAIENTKWKLCTYKKNNDNEKISLLLNREEDNYSSDIVLDYELAILEADETTLVSGTKEDQTFKRKVSDLVLVSQQWKLISLSKNRPNYHVI</sequence>
<evidence type="ECO:0000259" key="1">
    <source>
        <dbReference type="PROSITE" id="PS50144"/>
    </source>
</evidence>
<dbReference type="InterPro" id="IPR002083">
    <property type="entry name" value="MATH/TRAF_dom"/>
</dbReference>
<dbReference type="Gene3D" id="2.60.210.10">
    <property type="entry name" value="Apoptosis, Tumor Necrosis Factor Receptor Associated Protein 2, Chain A"/>
    <property type="match status" value="1"/>
</dbReference>
<comment type="caution">
    <text evidence="2">The sequence shown here is derived from an EMBL/GenBank/DDBJ whole genome shotgun (WGS) entry which is preliminary data.</text>
</comment>
<reference evidence="2 3" key="1">
    <citation type="submission" date="2021-06" db="EMBL/GenBank/DDBJ databases">
        <title>Caerostris extrusa draft genome.</title>
        <authorList>
            <person name="Kono N."/>
            <person name="Arakawa K."/>
        </authorList>
    </citation>
    <scope>NUCLEOTIDE SEQUENCE [LARGE SCALE GENOMIC DNA]</scope>
</reference>
<gene>
    <name evidence="2" type="ORF">CEXT_230911</name>
</gene>
<keyword evidence="3" id="KW-1185">Reference proteome</keyword>
<name>A0AAV4RPK0_CAEEX</name>
<dbReference type="AlphaFoldDB" id="A0AAV4RPK0"/>
<feature type="domain" description="MATH" evidence="1">
    <location>
        <begin position="3"/>
        <end position="123"/>
    </location>
</feature>
<dbReference type="InterPro" id="IPR008974">
    <property type="entry name" value="TRAF-like"/>
</dbReference>
<organism evidence="2 3">
    <name type="scientific">Caerostris extrusa</name>
    <name type="common">Bark spider</name>
    <name type="synonym">Caerostris bankana</name>
    <dbReference type="NCBI Taxonomy" id="172846"/>
    <lineage>
        <taxon>Eukaryota</taxon>
        <taxon>Metazoa</taxon>
        <taxon>Ecdysozoa</taxon>
        <taxon>Arthropoda</taxon>
        <taxon>Chelicerata</taxon>
        <taxon>Arachnida</taxon>
        <taxon>Araneae</taxon>
        <taxon>Araneomorphae</taxon>
        <taxon>Entelegynae</taxon>
        <taxon>Araneoidea</taxon>
        <taxon>Araneidae</taxon>
        <taxon>Caerostris</taxon>
    </lineage>
</organism>